<dbReference type="Proteomes" id="UP000799640">
    <property type="component" value="Unassembled WGS sequence"/>
</dbReference>
<gene>
    <name evidence="3" type="ORF">EJ06DRAFT_581114</name>
</gene>
<feature type="region of interest" description="Disordered" evidence="1">
    <location>
        <begin position="347"/>
        <end position="399"/>
    </location>
</feature>
<evidence type="ECO:0000256" key="1">
    <source>
        <dbReference type="SAM" id="MobiDB-lite"/>
    </source>
</evidence>
<dbReference type="AlphaFoldDB" id="A0A6G1I1E9"/>
<sequence>MSFSKRSLFLVAFVAAASARPAPTGTATADFTVAAIPSVTSDSGSVQATTFVTCTTNTTTLDPESEPFSLKEEIHSCDSFACVVQTIVHQANLSVRGVLGHFKCHRLHHHRFQDYLPHWYFSGDQSPAAMESASPQVPADCLCRESAPKETYRATPTAVTDVEKATPTSTAPPTSSTQQPNPDWREAHSPSRTEVFWKALFTVTGLAFIFALFRRCCCCGRRRKSSHDSPPLSPRRSRRGRSICTEIPEPRYNEKRRLVTAQETVLEAAMQDEIHQLKVQEEIRQLRTTRNAVDDLIRAEEGRLHHPAIHGPHHTPHAPSPPPLFPSNISAFYPPLPHARAPSGPPGWIPYNPFEDPESDTGSLAEPPSPLSRTSSLPEYRSEASFGGAPPAYTSDRETLSDAGLTDDVMSDYSPSTAVTIESGWTPGSSIRRAEGVIGAGLGFVHVGEMEFEGGDEDEEMSFALEVGRRFSGEVGRTFV</sequence>
<keyword evidence="4" id="KW-1185">Reference proteome</keyword>
<evidence type="ECO:0000313" key="3">
    <source>
        <dbReference type="EMBL" id="KAF2401897.1"/>
    </source>
</evidence>
<evidence type="ECO:0000313" key="4">
    <source>
        <dbReference type="Proteomes" id="UP000799640"/>
    </source>
</evidence>
<name>A0A6G1I1E9_9PEZI</name>
<reference evidence="3" key="1">
    <citation type="journal article" date="2020" name="Stud. Mycol.">
        <title>101 Dothideomycetes genomes: a test case for predicting lifestyles and emergence of pathogens.</title>
        <authorList>
            <person name="Haridas S."/>
            <person name="Albert R."/>
            <person name="Binder M."/>
            <person name="Bloem J."/>
            <person name="Labutti K."/>
            <person name="Salamov A."/>
            <person name="Andreopoulos B."/>
            <person name="Baker S."/>
            <person name="Barry K."/>
            <person name="Bills G."/>
            <person name="Bluhm B."/>
            <person name="Cannon C."/>
            <person name="Castanera R."/>
            <person name="Culley D."/>
            <person name="Daum C."/>
            <person name="Ezra D."/>
            <person name="Gonzalez J."/>
            <person name="Henrissat B."/>
            <person name="Kuo A."/>
            <person name="Liang C."/>
            <person name="Lipzen A."/>
            <person name="Lutzoni F."/>
            <person name="Magnuson J."/>
            <person name="Mondo S."/>
            <person name="Nolan M."/>
            <person name="Ohm R."/>
            <person name="Pangilinan J."/>
            <person name="Park H.-J."/>
            <person name="Ramirez L."/>
            <person name="Alfaro M."/>
            <person name="Sun H."/>
            <person name="Tritt A."/>
            <person name="Yoshinaga Y."/>
            <person name="Zwiers L.-H."/>
            <person name="Turgeon B."/>
            <person name="Goodwin S."/>
            <person name="Spatafora J."/>
            <person name="Crous P."/>
            <person name="Grigoriev I."/>
        </authorList>
    </citation>
    <scope>NUCLEOTIDE SEQUENCE</scope>
    <source>
        <strain evidence="3">CBS 262.69</strain>
    </source>
</reference>
<dbReference type="EMBL" id="ML996692">
    <property type="protein sequence ID" value="KAF2401897.1"/>
    <property type="molecule type" value="Genomic_DNA"/>
</dbReference>
<dbReference type="OrthoDB" id="4225201at2759"/>
<feature type="region of interest" description="Disordered" evidence="1">
    <location>
        <begin position="152"/>
        <end position="188"/>
    </location>
</feature>
<keyword evidence="2" id="KW-0732">Signal</keyword>
<feature type="chain" id="PRO_5026176392" evidence="2">
    <location>
        <begin position="20"/>
        <end position="480"/>
    </location>
</feature>
<evidence type="ECO:0000256" key="2">
    <source>
        <dbReference type="SAM" id="SignalP"/>
    </source>
</evidence>
<proteinExistence type="predicted"/>
<organism evidence="3 4">
    <name type="scientific">Trichodelitschia bisporula</name>
    <dbReference type="NCBI Taxonomy" id="703511"/>
    <lineage>
        <taxon>Eukaryota</taxon>
        <taxon>Fungi</taxon>
        <taxon>Dikarya</taxon>
        <taxon>Ascomycota</taxon>
        <taxon>Pezizomycotina</taxon>
        <taxon>Dothideomycetes</taxon>
        <taxon>Dothideomycetes incertae sedis</taxon>
        <taxon>Phaeotrichales</taxon>
        <taxon>Phaeotrichaceae</taxon>
        <taxon>Trichodelitschia</taxon>
    </lineage>
</organism>
<feature type="region of interest" description="Disordered" evidence="1">
    <location>
        <begin position="222"/>
        <end position="241"/>
    </location>
</feature>
<accession>A0A6G1I1E9</accession>
<protein>
    <submittedName>
        <fullName evidence="3">Uncharacterized protein</fullName>
    </submittedName>
</protein>
<feature type="compositionally biased region" description="Low complexity" evidence="1">
    <location>
        <begin position="165"/>
        <end position="180"/>
    </location>
</feature>
<feature type="signal peptide" evidence="2">
    <location>
        <begin position="1"/>
        <end position="19"/>
    </location>
</feature>